<dbReference type="GO" id="GO:0005829">
    <property type="term" value="C:cytosol"/>
    <property type="evidence" value="ECO:0007669"/>
    <property type="project" value="TreeGrafter"/>
</dbReference>
<dbReference type="EMBL" id="JACNYO010000007">
    <property type="protein sequence ID" value="MBC3212442.1"/>
    <property type="molecule type" value="Genomic_DNA"/>
</dbReference>
<accession>A0AAW3WS46</accession>
<proteinExistence type="inferred from homology"/>
<dbReference type="Proteomes" id="UP000659084">
    <property type="component" value="Unassembled WGS sequence"/>
</dbReference>
<dbReference type="RefSeq" id="WP_179252333.1">
    <property type="nucleotide sequence ID" value="NZ_JACBIV010000006.1"/>
</dbReference>
<evidence type="ECO:0000313" key="9">
    <source>
        <dbReference type="EMBL" id="MBC3212442.1"/>
    </source>
</evidence>
<dbReference type="InterPro" id="IPR002129">
    <property type="entry name" value="PyrdxlP-dep_de-COase"/>
</dbReference>
<dbReference type="Gene3D" id="3.90.1150.160">
    <property type="match status" value="1"/>
</dbReference>
<gene>
    <name evidence="9" type="ORF">H8J20_09845</name>
</gene>
<dbReference type="EC" id="4.1.1.15" evidence="3"/>
<protein>
    <recommendedName>
        <fullName evidence="3">glutamate decarboxylase</fullName>
        <ecNumber evidence="3">4.1.1.15</ecNumber>
    </recommendedName>
</protein>
<keyword evidence="5 8" id="KW-0456">Lyase</keyword>
<keyword evidence="9" id="KW-0032">Aminotransferase</keyword>
<evidence type="ECO:0000256" key="7">
    <source>
        <dbReference type="PIRSR" id="PIRSR602129-50"/>
    </source>
</evidence>
<feature type="modified residue" description="N6-(pyridoxal phosphate)lysine" evidence="7">
    <location>
        <position position="243"/>
    </location>
</feature>
<keyword evidence="9" id="KW-0808">Transferase</keyword>
<dbReference type="InterPro" id="IPR010107">
    <property type="entry name" value="Glutamate_decarboxylase"/>
</dbReference>
<evidence type="ECO:0000256" key="1">
    <source>
        <dbReference type="ARBA" id="ARBA00001933"/>
    </source>
</evidence>
<evidence type="ECO:0000256" key="5">
    <source>
        <dbReference type="ARBA" id="ARBA00023239"/>
    </source>
</evidence>
<dbReference type="AlphaFoldDB" id="A0AAW3WS46"/>
<keyword evidence="4 7" id="KW-0663">Pyridoxal phosphate</keyword>
<organism evidence="9 10">
    <name type="scientific">Serratia fonticola</name>
    <dbReference type="NCBI Taxonomy" id="47917"/>
    <lineage>
        <taxon>Bacteria</taxon>
        <taxon>Pseudomonadati</taxon>
        <taxon>Pseudomonadota</taxon>
        <taxon>Gammaproteobacteria</taxon>
        <taxon>Enterobacterales</taxon>
        <taxon>Yersiniaceae</taxon>
        <taxon>Serratia</taxon>
    </lineage>
</organism>
<sequence length="416" mass="47609">MSEVKLMDSNYNCDFKIDSDLVNHIKNLLSEQADPVSNLGTYTTSRMDSDISEMFECLLPYNKVNYNEYFKIKEMESFCLSFILDMINAPDKKNSFGISTNGSSEAILLACLAWRERSKNKKRKNIIISQEAHSSWVVAAKILDIDVKEISFRLTDLEQNISMAIDDETIGVGVTLGTTSTGSFEPVEKTNEILNNYNKKHGRCIPIHVDAASGGFIAPFIDSGFIWDFRLNLVESINISGHKYGMVYPSIGWVFWKEKSKLSEGMGMSIEYLKDNFIHIGVNFSAPAAYIVAQYYSLKKYGNSGYRDKVRELFCIKKRIEHELNKISWFNIISTDTRHRLPVVCWTLSNNKNYEAVSKMFEKLGWIIPYCKISRGGETNCFRIVVRHNFSKLEVDKLISDLSTIQSTYIKEENEQ</sequence>
<evidence type="ECO:0000313" key="10">
    <source>
        <dbReference type="Proteomes" id="UP000659084"/>
    </source>
</evidence>
<dbReference type="InterPro" id="IPR015424">
    <property type="entry name" value="PyrdxlP-dep_Trfase"/>
</dbReference>
<evidence type="ECO:0000256" key="2">
    <source>
        <dbReference type="ARBA" id="ARBA00009533"/>
    </source>
</evidence>
<dbReference type="PANTHER" id="PTHR43321">
    <property type="entry name" value="GLUTAMATE DECARBOXYLASE"/>
    <property type="match status" value="1"/>
</dbReference>
<dbReference type="GO" id="GO:0008483">
    <property type="term" value="F:transaminase activity"/>
    <property type="evidence" value="ECO:0007669"/>
    <property type="project" value="UniProtKB-KW"/>
</dbReference>
<dbReference type="SUPFAM" id="SSF53383">
    <property type="entry name" value="PLP-dependent transferases"/>
    <property type="match status" value="1"/>
</dbReference>
<comment type="similarity">
    <text evidence="2 8">Belongs to the group II decarboxylase family.</text>
</comment>
<dbReference type="Pfam" id="PF00282">
    <property type="entry name" value="Pyridoxal_deC"/>
    <property type="match status" value="1"/>
</dbReference>
<dbReference type="GO" id="GO:0030170">
    <property type="term" value="F:pyridoxal phosphate binding"/>
    <property type="evidence" value="ECO:0007669"/>
    <property type="project" value="InterPro"/>
</dbReference>
<comment type="catalytic activity">
    <reaction evidence="6">
        <text>L-glutamate + H(+) = 4-aminobutanoate + CO2</text>
        <dbReference type="Rhea" id="RHEA:17785"/>
        <dbReference type="ChEBI" id="CHEBI:15378"/>
        <dbReference type="ChEBI" id="CHEBI:16526"/>
        <dbReference type="ChEBI" id="CHEBI:29985"/>
        <dbReference type="ChEBI" id="CHEBI:59888"/>
        <dbReference type="EC" id="4.1.1.15"/>
    </reaction>
</comment>
<dbReference type="PANTHER" id="PTHR43321:SF3">
    <property type="entry name" value="GLUTAMATE DECARBOXYLASE"/>
    <property type="match status" value="1"/>
</dbReference>
<comment type="caution">
    <text evidence="9">The sequence shown here is derived from an EMBL/GenBank/DDBJ whole genome shotgun (WGS) entry which is preliminary data.</text>
</comment>
<dbReference type="Gene3D" id="3.40.640.10">
    <property type="entry name" value="Type I PLP-dependent aspartate aminotransferase-like (Major domain)"/>
    <property type="match status" value="1"/>
</dbReference>
<evidence type="ECO:0000256" key="6">
    <source>
        <dbReference type="ARBA" id="ARBA00048868"/>
    </source>
</evidence>
<reference evidence="9" key="1">
    <citation type="submission" date="2020-08" db="EMBL/GenBank/DDBJ databases">
        <title>Food and environmental bacterial isolates.</title>
        <authorList>
            <person name="Richter L."/>
            <person name="Du Plessis E.M."/>
            <person name="Duvenage S."/>
            <person name="Allam M."/>
            <person name="Korsten L."/>
        </authorList>
    </citation>
    <scope>NUCLEOTIDE SEQUENCE</scope>
    <source>
        <strain evidence="9">UPMP2127</strain>
    </source>
</reference>
<comment type="cofactor">
    <cofactor evidence="1 7 8">
        <name>pyridoxal 5'-phosphate</name>
        <dbReference type="ChEBI" id="CHEBI:597326"/>
    </cofactor>
</comment>
<evidence type="ECO:0000256" key="3">
    <source>
        <dbReference type="ARBA" id="ARBA00012421"/>
    </source>
</evidence>
<evidence type="ECO:0000256" key="4">
    <source>
        <dbReference type="ARBA" id="ARBA00022898"/>
    </source>
</evidence>
<dbReference type="GO" id="GO:0004351">
    <property type="term" value="F:glutamate decarboxylase activity"/>
    <property type="evidence" value="ECO:0007669"/>
    <property type="project" value="UniProtKB-EC"/>
</dbReference>
<dbReference type="InterPro" id="IPR015421">
    <property type="entry name" value="PyrdxlP-dep_Trfase_major"/>
</dbReference>
<name>A0AAW3WS46_SERFO</name>
<evidence type="ECO:0000256" key="8">
    <source>
        <dbReference type="RuleBase" id="RU000382"/>
    </source>
</evidence>
<dbReference type="GO" id="GO:0006538">
    <property type="term" value="P:L-glutamate catabolic process"/>
    <property type="evidence" value="ECO:0007669"/>
    <property type="project" value="TreeGrafter"/>
</dbReference>